<dbReference type="Proteomes" id="UP000190890">
    <property type="component" value="Unassembled WGS sequence"/>
</dbReference>
<dbReference type="GO" id="GO:0005886">
    <property type="term" value="C:plasma membrane"/>
    <property type="evidence" value="ECO:0007669"/>
    <property type="project" value="UniProtKB-SubCell"/>
</dbReference>
<organism evidence="8 9">
    <name type="scientific">Clostridium puniceum</name>
    <dbReference type="NCBI Taxonomy" id="29367"/>
    <lineage>
        <taxon>Bacteria</taxon>
        <taxon>Bacillati</taxon>
        <taxon>Bacillota</taxon>
        <taxon>Clostridia</taxon>
        <taxon>Eubacteriales</taxon>
        <taxon>Clostridiaceae</taxon>
        <taxon>Clostridium</taxon>
    </lineage>
</organism>
<evidence type="ECO:0000259" key="7">
    <source>
        <dbReference type="Pfam" id="PF00482"/>
    </source>
</evidence>
<comment type="subcellular location">
    <subcellularLocation>
        <location evidence="1">Cell membrane</location>
        <topology evidence="1">Multi-pass membrane protein</topology>
    </subcellularLocation>
</comment>
<dbReference type="OrthoDB" id="9810662at2"/>
<keyword evidence="9" id="KW-1185">Reference proteome</keyword>
<protein>
    <submittedName>
        <fullName evidence="8">Bacterial type II secretion system protein F domain protein</fullName>
    </submittedName>
</protein>
<evidence type="ECO:0000256" key="3">
    <source>
        <dbReference type="ARBA" id="ARBA00022692"/>
    </source>
</evidence>
<dbReference type="PANTHER" id="PTHR35007:SF2">
    <property type="entry name" value="PILUS ASSEMBLE PROTEIN"/>
    <property type="match status" value="1"/>
</dbReference>
<feature type="transmembrane region" description="Helical" evidence="6">
    <location>
        <begin position="270"/>
        <end position="295"/>
    </location>
</feature>
<dbReference type="AlphaFoldDB" id="A0A1S8TSC1"/>
<evidence type="ECO:0000256" key="6">
    <source>
        <dbReference type="SAM" id="Phobius"/>
    </source>
</evidence>
<keyword evidence="5 6" id="KW-0472">Membrane</keyword>
<sequence>MESLVISMFIGIIIIAVFIPIDKIRSKKNLHKLILFLNQREYKPRTNAESFKDRVFIFAEKKYKKLNIKISEDKYNMYKNKLMLANLSDKLSVECILGMKILTSILVFLYVGVLAAIDVSLMMFILLIIATVLGYCCPDSMLNIRIKKRQQQLQRELPNVLKTLAITTEAGLNFWEAIKKVCEIKKGVLIDEFKNMLDEINMGALQKDALMKLSERCGVTDITIFVFTIMQSLEKGAKGVTKALNEQANEVWEIRKSKAKELGQKASVKLFFSMLIFVFPCLLIFLLGPAVMSILKLFTNN</sequence>
<keyword evidence="4 6" id="KW-1133">Transmembrane helix</keyword>
<gene>
    <name evidence="8" type="ORF">CLPUN_12500</name>
</gene>
<feature type="domain" description="Type II secretion system protein GspF" evidence="7">
    <location>
        <begin position="161"/>
        <end position="287"/>
    </location>
</feature>
<dbReference type="EMBL" id="LZZM01000080">
    <property type="protein sequence ID" value="OOM80584.1"/>
    <property type="molecule type" value="Genomic_DNA"/>
</dbReference>
<dbReference type="InterPro" id="IPR018076">
    <property type="entry name" value="T2SS_GspF_dom"/>
</dbReference>
<evidence type="ECO:0000313" key="8">
    <source>
        <dbReference type="EMBL" id="OOM80584.1"/>
    </source>
</evidence>
<evidence type="ECO:0000256" key="5">
    <source>
        <dbReference type="ARBA" id="ARBA00023136"/>
    </source>
</evidence>
<accession>A0A1S8TSC1</accession>
<feature type="transmembrane region" description="Helical" evidence="6">
    <location>
        <begin position="6"/>
        <end position="24"/>
    </location>
</feature>
<name>A0A1S8TSC1_9CLOT</name>
<dbReference type="STRING" id="29367.CLPUN_12500"/>
<feature type="transmembrane region" description="Helical" evidence="6">
    <location>
        <begin position="91"/>
        <end position="113"/>
    </location>
</feature>
<comment type="caution">
    <text evidence="8">The sequence shown here is derived from an EMBL/GenBank/DDBJ whole genome shotgun (WGS) entry which is preliminary data.</text>
</comment>
<evidence type="ECO:0000256" key="1">
    <source>
        <dbReference type="ARBA" id="ARBA00004651"/>
    </source>
</evidence>
<evidence type="ECO:0000256" key="4">
    <source>
        <dbReference type="ARBA" id="ARBA00022989"/>
    </source>
</evidence>
<keyword evidence="2" id="KW-1003">Cell membrane</keyword>
<dbReference type="PANTHER" id="PTHR35007">
    <property type="entry name" value="INTEGRAL MEMBRANE PROTEIN-RELATED"/>
    <property type="match status" value="1"/>
</dbReference>
<keyword evidence="3 6" id="KW-0812">Transmembrane</keyword>
<evidence type="ECO:0000256" key="2">
    <source>
        <dbReference type="ARBA" id="ARBA00022475"/>
    </source>
</evidence>
<dbReference type="RefSeq" id="WP_077846463.1">
    <property type="nucleotide sequence ID" value="NZ_LZZM01000080.1"/>
</dbReference>
<reference evidence="8 9" key="1">
    <citation type="submission" date="2016-05" db="EMBL/GenBank/DDBJ databases">
        <title>Microbial solvent formation.</title>
        <authorList>
            <person name="Poehlein A."/>
            <person name="Montoya Solano J.D."/>
            <person name="Flitsch S."/>
            <person name="Krabben P."/>
            <person name="Duerre P."/>
            <person name="Daniel R."/>
        </authorList>
    </citation>
    <scope>NUCLEOTIDE SEQUENCE [LARGE SCALE GENOMIC DNA]</scope>
    <source>
        <strain evidence="8 9">DSM 2619</strain>
    </source>
</reference>
<dbReference type="Pfam" id="PF00482">
    <property type="entry name" value="T2SSF"/>
    <property type="match status" value="1"/>
</dbReference>
<proteinExistence type="predicted"/>
<evidence type="ECO:0000313" key="9">
    <source>
        <dbReference type="Proteomes" id="UP000190890"/>
    </source>
</evidence>
<feature type="transmembrane region" description="Helical" evidence="6">
    <location>
        <begin position="119"/>
        <end position="138"/>
    </location>
</feature>